<evidence type="ECO:0000313" key="3">
    <source>
        <dbReference type="Proteomes" id="UP000006201"/>
    </source>
</evidence>
<comment type="caution">
    <text evidence="2">The sequence shown here is derived from an EMBL/GenBank/DDBJ whole genome shotgun (WGS) entry which is preliminary data.</text>
</comment>
<organism evidence="2 3">
    <name type="scientific">Pseudoalteromonas tunicata D2</name>
    <dbReference type="NCBI Taxonomy" id="87626"/>
    <lineage>
        <taxon>Bacteria</taxon>
        <taxon>Pseudomonadati</taxon>
        <taxon>Pseudomonadota</taxon>
        <taxon>Gammaproteobacteria</taxon>
        <taxon>Alteromonadales</taxon>
        <taxon>Pseudoalteromonadaceae</taxon>
        <taxon>Pseudoalteromonas</taxon>
    </lineage>
</organism>
<evidence type="ECO:0000313" key="2">
    <source>
        <dbReference type="EMBL" id="EAR30430.1"/>
    </source>
</evidence>
<dbReference type="EMBL" id="AAOH01000001">
    <property type="protein sequence ID" value="EAR30430.1"/>
    <property type="molecule type" value="Genomic_DNA"/>
</dbReference>
<feature type="chain" id="PRO_5002666934" evidence="1">
    <location>
        <begin position="22"/>
        <end position="102"/>
    </location>
</feature>
<reference evidence="2 3" key="1">
    <citation type="submission" date="2006-02" db="EMBL/GenBank/DDBJ databases">
        <authorList>
            <person name="Moran M.A."/>
            <person name="Kjelleberg S."/>
            <person name="Egan S."/>
            <person name="Saunders N."/>
            <person name="Thomas T."/>
            <person name="Ferriera S."/>
            <person name="Johnson J."/>
            <person name="Kravitz S."/>
            <person name="Halpern A."/>
            <person name="Remington K."/>
            <person name="Beeson K."/>
            <person name="Tran B."/>
            <person name="Rogers Y.-H."/>
            <person name="Friedman R."/>
            <person name="Venter J.C."/>
        </authorList>
    </citation>
    <scope>NUCLEOTIDE SEQUENCE [LARGE SCALE GENOMIC DNA]</scope>
    <source>
        <strain evidence="2 3">D2</strain>
    </source>
</reference>
<dbReference type="HOGENOM" id="CLU_2275072_0_0_6"/>
<dbReference type="Proteomes" id="UP000006201">
    <property type="component" value="Unassembled WGS sequence"/>
</dbReference>
<protein>
    <submittedName>
        <fullName evidence="2">Uncharacterized protein</fullName>
    </submittedName>
</protein>
<keyword evidence="1" id="KW-0732">Signal</keyword>
<sequence length="102" mass="11479">MKYLSLLLGGLFATTSGFSSAANLTIYSSDDSSVVDKPVVLVEGYDPKNQFSASDYYHNLPLEFRKWLLNTGRDVIVMTYADQFGYPDFTTAMWKSPEFDPN</sequence>
<dbReference type="AlphaFoldDB" id="A4C4E8"/>
<gene>
    <name evidence="2" type="ORF">PTD2_02636</name>
</gene>
<keyword evidence="3" id="KW-1185">Reference proteome</keyword>
<evidence type="ECO:0000256" key="1">
    <source>
        <dbReference type="SAM" id="SignalP"/>
    </source>
</evidence>
<accession>A4C4E8</accession>
<name>A4C4E8_9GAMM</name>
<proteinExistence type="predicted"/>
<dbReference type="RefSeq" id="WP_009836728.1">
    <property type="nucleotide sequence ID" value="NZ_AAOH01000001.1"/>
</dbReference>
<feature type="signal peptide" evidence="1">
    <location>
        <begin position="1"/>
        <end position="21"/>
    </location>
</feature>